<evidence type="ECO:0000259" key="11">
    <source>
        <dbReference type="Pfam" id="PF00082"/>
    </source>
</evidence>
<evidence type="ECO:0000259" key="13">
    <source>
        <dbReference type="Pfam" id="PF06280"/>
    </source>
</evidence>
<dbReference type="PRINTS" id="PR00723">
    <property type="entry name" value="SUBTILISIN"/>
</dbReference>
<evidence type="ECO:0000256" key="7">
    <source>
        <dbReference type="PIRSR" id="PIRSR615500-1"/>
    </source>
</evidence>
<keyword evidence="2" id="KW-0964">Secreted</keyword>
<accession>A0A8H7RFZ8</accession>
<dbReference type="InterPro" id="IPR051048">
    <property type="entry name" value="Peptidase_S8/S53_subtilisin"/>
</dbReference>
<keyword evidence="6 8" id="KW-0720">Serine protease</keyword>
<dbReference type="InterPro" id="IPR022398">
    <property type="entry name" value="Peptidase_S8_His-AS"/>
</dbReference>
<dbReference type="InterPro" id="IPR000209">
    <property type="entry name" value="Peptidase_S8/S53_dom"/>
</dbReference>
<feature type="domain" description="Peptidase S8/S53" evidence="11">
    <location>
        <begin position="153"/>
        <end position="557"/>
    </location>
</feature>
<proteinExistence type="inferred from homology"/>
<dbReference type="Pfam" id="PF02225">
    <property type="entry name" value="PA"/>
    <property type="match status" value="1"/>
</dbReference>
<dbReference type="SUPFAM" id="SSF52743">
    <property type="entry name" value="Subtilisin-like"/>
    <property type="match status" value="1"/>
</dbReference>
<dbReference type="InterPro" id="IPR036852">
    <property type="entry name" value="Peptidase_S8/S53_dom_sf"/>
</dbReference>
<dbReference type="InterPro" id="IPR046450">
    <property type="entry name" value="PA_dom_sf"/>
</dbReference>
<dbReference type="Gene3D" id="2.60.40.1710">
    <property type="entry name" value="Subtilisin-like superfamily"/>
    <property type="match status" value="1"/>
</dbReference>
<evidence type="ECO:0000256" key="5">
    <source>
        <dbReference type="ARBA" id="ARBA00022801"/>
    </source>
</evidence>
<reference evidence="14" key="1">
    <citation type="submission" date="2020-12" db="EMBL/GenBank/DDBJ databases">
        <title>Metabolic potential, ecology and presence of endohyphal bacteria is reflected in genomic diversity of Mucoromycotina.</title>
        <authorList>
            <person name="Muszewska A."/>
            <person name="Okrasinska A."/>
            <person name="Steczkiewicz K."/>
            <person name="Drgas O."/>
            <person name="Orlowska M."/>
            <person name="Perlinska-Lenart U."/>
            <person name="Aleksandrzak-Piekarczyk T."/>
            <person name="Szatraj K."/>
            <person name="Zielenkiewicz U."/>
            <person name="Pilsyk S."/>
            <person name="Malc E."/>
            <person name="Mieczkowski P."/>
            <person name="Kruszewska J.S."/>
            <person name="Biernat P."/>
            <person name="Pawlowska J."/>
        </authorList>
    </citation>
    <scope>NUCLEOTIDE SEQUENCE</scope>
    <source>
        <strain evidence="14">WA0000017839</strain>
    </source>
</reference>
<dbReference type="PANTHER" id="PTHR43399:SF4">
    <property type="entry name" value="CELL WALL-ASSOCIATED PROTEASE"/>
    <property type="match status" value="1"/>
</dbReference>
<feature type="chain" id="PRO_5034462817" evidence="10">
    <location>
        <begin position="22"/>
        <end position="880"/>
    </location>
</feature>
<feature type="active site" description="Charge relay system" evidence="7 8">
    <location>
        <position position="162"/>
    </location>
</feature>
<dbReference type="GO" id="GO:0006508">
    <property type="term" value="P:proteolysis"/>
    <property type="evidence" value="ECO:0007669"/>
    <property type="project" value="UniProtKB-KW"/>
</dbReference>
<dbReference type="Pfam" id="PF00082">
    <property type="entry name" value="Peptidase_S8"/>
    <property type="match status" value="1"/>
</dbReference>
<sequence length="880" mass="94771">MRTNGILSSICLCFLLTQVDALQHSKFKSIDTQHTNIIPGRFLVEYTSPGGHDNSLSDALDGFESSSKTAYFNRQKQTNIRTVDVGASSHENFLSTVLDHERTVAVYPVTYVSRPNAVSHGYYNQIDAETTERIQAHQLTQINRLHGELGLTGQGVKICIIDSGVDYNHPALGGGFGPGYKISFGQDLVGNDFDPMSKTNVMPADGTPPLDDCGKVSEKAVGHGTHVTGIIAGVDESKGFTGVAPNATIGVWRVFGCEGGSSSDIIMKAMVQAQKAGCDVINMSLGNDAPWSEQPHAAFAQELSNQGISVVVSNGNDGEAGAFTVTDPAGASDVLSVASVDNPHFLGSLFSLTSASKKIGPYSYQVAPEANAEIPDGNLVLGGSPTTFHACDIENIPKDVKGQLALVTQGPCTIVQQENRVAEAGAIGLIFVDTLEGDPVRAPYFNTTIPIATISSVSGHQLISALKNSNETMYMHFERNAFVFQSSTANTVSYFSSIGPTNELDMKPSFGAIGSNVFSTLPDYLGGWGTKSGTSMASPYIAGTVALLREAFAGQNILASVLHEKLANYAKPLDAAKDQLESPLRQGAGLIQAYDAIKEPLHVSPAKISFNDTKSLTDVYKTHSLKVSNTGTEAVQYEITSISSASISPYGHNNSQYRLISSSHEKFYSRDVSVQVDIQPSRVQLNPGESQQVVVSVQLPKEFNAKEQVMYGGYVQFRREKGDGAQVHVPYFGVLGSLYELPTMDSGALNVKDDKGHVYGQNETFHFSLSDEASAPSIGFRLSTPSRRFTIELVQEEGEKHVGYIVPTYNYAERDLSSQTMKELNPWLGTLVVDENLDSKPFTVSPGIYRIKWSALKMFGDLEKSQDWVVQTSGPIDIAA</sequence>
<feature type="signal peptide" evidence="10">
    <location>
        <begin position="1"/>
        <end position="21"/>
    </location>
</feature>
<dbReference type="GO" id="GO:0016020">
    <property type="term" value="C:membrane"/>
    <property type="evidence" value="ECO:0007669"/>
    <property type="project" value="InterPro"/>
</dbReference>
<dbReference type="InterPro" id="IPR010435">
    <property type="entry name" value="C5a/SBT2-like_Fn3"/>
</dbReference>
<dbReference type="OrthoDB" id="10256524at2759"/>
<dbReference type="Gene3D" id="3.50.30.30">
    <property type="match status" value="1"/>
</dbReference>
<gene>
    <name evidence="14" type="ORF">INT47_008376</name>
</gene>
<evidence type="ECO:0000256" key="1">
    <source>
        <dbReference type="ARBA" id="ARBA00011073"/>
    </source>
</evidence>
<organism evidence="14 15">
    <name type="scientific">Mucor saturninus</name>
    <dbReference type="NCBI Taxonomy" id="64648"/>
    <lineage>
        <taxon>Eukaryota</taxon>
        <taxon>Fungi</taxon>
        <taxon>Fungi incertae sedis</taxon>
        <taxon>Mucoromycota</taxon>
        <taxon>Mucoromycotina</taxon>
        <taxon>Mucoromycetes</taxon>
        <taxon>Mucorales</taxon>
        <taxon>Mucorineae</taxon>
        <taxon>Mucoraceae</taxon>
        <taxon>Mucor</taxon>
    </lineage>
</organism>
<dbReference type="PROSITE" id="PS00137">
    <property type="entry name" value="SUBTILASE_HIS"/>
    <property type="match status" value="1"/>
</dbReference>
<evidence type="ECO:0000256" key="4">
    <source>
        <dbReference type="ARBA" id="ARBA00022729"/>
    </source>
</evidence>
<evidence type="ECO:0000256" key="10">
    <source>
        <dbReference type="SAM" id="SignalP"/>
    </source>
</evidence>
<dbReference type="PANTHER" id="PTHR43399">
    <property type="entry name" value="SUBTILISIN-RELATED"/>
    <property type="match status" value="1"/>
</dbReference>
<dbReference type="InterPro" id="IPR034187">
    <property type="entry name" value="Peptidases_S8_5"/>
</dbReference>
<dbReference type="CDD" id="cd07489">
    <property type="entry name" value="Peptidases_S8_5"/>
    <property type="match status" value="1"/>
</dbReference>
<dbReference type="SUPFAM" id="SSF52025">
    <property type="entry name" value="PA domain"/>
    <property type="match status" value="1"/>
</dbReference>
<dbReference type="InterPro" id="IPR023828">
    <property type="entry name" value="Peptidase_S8_Ser-AS"/>
</dbReference>
<keyword evidence="15" id="KW-1185">Reference proteome</keyword>
<comment type="caution">
    <text evidence="14">The sequence shown here is derived from an EMBL/GenBank/DDBJ whole genome shotgun (WGS) entry which is preliminary data.</text>
</comment>
<dbReference type="Proteomes" id="UP000603453">
    <property type="component" value="Unassembled WGS sequence"/>
</dbReference>
<keyword evidence="5 8" id="KW-0378">Hydrolase</keyword>
<feature type="active site" description="Charge relay system" evidence="7 8">
    <location>
        <position position="223"/>
    </location>
</feature>
<dbReference type="GO" id="GO:0004252">
    <property type="term" value="F:serine-type endopeptidase activity"/>
    <property type="evidence" value="ECO:0007669"/>
    <property type="project" value="UniProtKB-UniRule"/>
</dbReference>
<dbReference type="PROSITE" id="PS51892">
    <property type="entry name" value="SUBTILASE"/>
    <property type="match status" value="1"/>
</dbReference>
<evidence type="ECO:0000256" key="2">
    <source>
        <dbReference type="ARBA" id="ARBA00022525"/>
    </source>
</evidence>
<feature type="active site" description="Charge relay system" evidence="7 8">
    <location>
        <position position="535"/>
    </location>
</feature>
<evidence type="ECO:0000313" key="15">
    <source>
        <dbReference type="Proteomes" id="UP000603453"/>
    </source>
</evidence>
<evidence type="ECO:0000256" key="3">
    <source>
        <dbReference type="ARBA" id="ARBA00022670"/>
    </source>
</evidence>
<dbReference type="AlphaFoldDB" id="A0A8H7RFZ8"/>
<dbReference type="PROSITE" id="PS00136">
    <property type="entry name" value="SUBTILASE_ASP"/>
    <property type="match status" value="1"/>
</dbReference>
<name>A0A8H7RFZ8_9FUNG</name>
<comment type="similarity">
    <text evidence="1 8 9">Belongs to the peptidase S8 family.</text>
</comment>
<dbReference type="Pfam" id="PF06280">
    <property type="entry name" value="fn3_5"/>
    <property type="match status" value="1"/>
</dbReference>
<dbReference type="PROSITE" id="PS00138">
    <property type="entry name" value="SUBTILASE_SER"/>
    <property type="match status" value="1"/>
</dbReference>
<dbReference type="Gene3D" id="3.40.50.200">
    <property type="entry name" value="Peptidase S8/S53 domain"/>
    <property type="match status" value="1"/>
</dbReference>
<protein>
    <submittedName>
        <fullName evidence="14">Uncharacterized protein</fullName>
    </submittedName>
</protein>
<keyword evidence="3 8" id="KW-0645">Protease</keyword>
<evidence type="ECO:0000256" key="9">
    <source>
        <dbReference type="RuleBase" id="RU003355"/>
    </source>
</evidence>
<dbReference type="InterPro" id="IPR003137">
    <property type="entry name" value="PA_domain"/>
</dbReference>
<evidence type="ECO:0000256" key="8">
    <source>
        <dbReference type="PROSITE-ProRule" id="PRU01240"/>
    </source>
</evidence>
<feature type="domain" description="C5a peptidase/Subtilisin-like protease SBT2-like Fn3-like" evidence="13">
    <location>
        <begin position="608"/>
        <end position="731"/>
    </location>
</feature>
<dbReference type="EMBL" id="JAEPRD010000015">
    <property type="protein sequence ID" value="KAG2209532.1"/>
    <property type="molecule type" value="Genomic_DNA"/>
</dbReference>
<dbReference type="InterPro" id="IPR023827">
    <property type="entry name" value="Peptidase_S8_Asp-AS"/>
</dbReference>
<keyword evidence="4 10" id="KW-0732">Signal</keyword>
<evidence type="ECO:0000256" key="6">
    <source>
        <dbReference type="ARBA" id="ARBA00022825"/>
    </source>
</evidence>
<dbReference type="InterPro" id="IPR015500">
    <property type="entry name" value="Peptidase_S8_subtilisin-rel"/>
</dbReference>
<evidence type="ECO:0000313" key="14">
    <source>
        <dbReference type="EMBL" id="KAG2209532.1"/>
    </source>
</evidence>
<feature type="domain" description="PA" evidence="12">
    <location>
        <begin position="377"/>
        <end position="462"/>
    </location>
</feature>
<evidence type="ECO:0000259" key="12">
    <source>
        <dbReference type="Pfam" id="PF02225"/>
    </source>
</evidence>